<accession>A0A022VZE3</accession>
<organism evidence="1">
    <name type="scientific">Trichophyton rubrum CBS 288.86</name>
    <dbReference type="NCBI Taxonomy" id="1215330"/>
    <lineage>
        <taxon>Eukaryota</taxon>
        <taxon>Fungi</taxon>
        <taxon>Dikarya</taxon>
        <taxon>Ascomycota</taxon>
        <taxon>Pezizomycotina</taxon>
        <taxon>Eurotiomycetes</taxon>
        <taxon>Eurotiomycetidae</taxon>
        <taxon>Onygenales</taxon>
        <taxon>Arthrodermataceae</taxon>
        <taxon>Trichophyton</taxon>
    </lineage>
</organism>
<dbReference type="EMBL" id="KK207870">
    <property type="protein sequence ID" value="EZF51309.1"/>
    <property type="molecule type" value="Genomic_DNA"/>
</dbReference>
<reference evidence="1" key="1">
    <citation type="submission" date="2014-02" db="EMBL/GenBank/DDBJ databases">
        <title>The Genome Sequence of Trichophyton rubrum (morphotype fischeri) CBS 288.86.</title>
        <authorList>
            <consortium name="The Broad Institute Genomics Platform"/>
            <person name="Cuomo C.A."/>
            <person name="White T.C."/>
            <person name="Graser Y."/>
            <person name="Martinez-Rossi N."/>
            <person name="Heitman J."/>
            <person name="Young S.K."/>
            <person name="Zeng Q."/>
            <person name="Gargeya S."/>
            <person name="Abouelleil A."/>
            <person name="Alvarado L."/>
            <person name="Chapman S.B."/>
            <person name="Gainer-Dewar J."/>
            <person name="Goldberg J."/>
            <person name="Griggs A."/>
            <person name="Gujja S."/>
            <person name="Hansen M."/>
            <person name="Howarth C."/>
            <person name="Imamovic A."/>
            <person name="Larimer J."/>
            <person name="Martinez D."/>
            <person name="Murphy C."/>
            <person name="Pearson M.D."/>
            <person name="Persinoti G."/>
            <person name="Poon T."/>
            <person name="Priest M."/>
            <person name="Roberts A.D."/>
            <person name="Saif S."/>
            <person name="Shea T.D."/>
            <person name="Sykes S.N."/>
            <person name="Wortman J."/>
            <person name="Nusbaum C."/>
            <person name="Birren B."/>
        </authorList>
    </citation>
    <scope>NUCLEOTIDE SEQUENCE [LARGE SCALE GENOMIC DNA]</scope>
    <source>
        <strain evidence="1">CBS 288.86</strain>
    </source>
</reference>
<dbReference type="HOGENOM" id="CLU_2706585_0_0_1"/>
<dbReference type="Gene3D" id="1.25.40.10">
    <property type="entry name" value="Tetratricopeptide repeat domain"/>
    <property type="match status" value="1"/>
</dbReference>
<gene>
    <name evidence="1" type="ORF">H103_05389</name>
</gene>
<evidence type="ECO:0000313" key="1">
    <source>
        <dbReference type="EMBL" id="EZF51309.1"/>
    </source>
</evidence>
<dbReference type="AlphaFoldDB" id="A0A022VZE3"/>
<protein>
    <submittedName>
        <fullName evidence="1">Uncharacterized protein</fullName>
    </submittedName>
</protein>
<dbReference type="Proteomes" id="UP000023758">
    <property type="component" value="Unassembled WGS sequence"/>
</dbReference>
<proteinExistence type="predicted"/>
<sequence length="73" mass="8062">MVSPAVPEIIEEDDALYSSIDARTESLQNLRELGPPDLVHLVKQSKSAANTQVRCAVPSSLQLSFKTTFFWAN</sequence>
<name>A0A022VZE3_TRIRU</name>
<dbReference type="InterPro" id="IPR011990">
    <property type="entry name" value="TPR-like_helical_dom_sf"/>
</dbReference>